<evidence type="ECO:0000313" key="3">
    <source>
        <dbReference type="EMBL" id="NGY63083.1"/>
    </source>
</evidence>
<dbReference type="InterPro" id="IPR006626">
    <property type="entry name" value="PbH1"/>
</dbReference>
<evidence type="ECO:0000256" key="1">
    <source>
        <dbReference type="SAM" id="MobiDB-lite"/>
    </source>
</evidence>
<organism evidence="3 4">
    <name type="scientific">Lentzea alba</name>
    <dbReference type="NCBI Taxonomy" id="2714351"/>
    <lineage>
        <taxon>Bacteria</taxon>
        <taxon>Bacillati</taxon>
        <taxon>Actinomycetota</taxon>
        <taxon>Actinomycetes</taxon>
        <taxon>Pseudonocardiales</taxon>
        <taxon>Pseudonocardiaceae</taxon>
        <taxon>Lentzea</taxon>
    </lineage>
</organism>
<dbReference type="PANTHER" id="PTHR36453">
    <property type="entry name" value="SECRETED PROTEIN-RELATED"/>
    <property type="match status" value="1"/>
</dbReference>
<dbReference type="SMART" id="SM00710">
    <property type="entry name" value="PbH1"/>
    <property type="match status" value="6"/>
</dbReference>
<dbReference type="SUPFAM" id="SSF51126">
    <property type="entry name" value="Pectin lyase-like"/>
    <property type="match status" value="1"/>
</dbReference>
<feature type="region of interest" description="Disordered" evidence="1">
    <location>
        <begin position="589"/>
        <end position="612"/>
    </location>
</feature>
<accession>A0A7C9RVW8</accession>
<keyword evidence="4" id="KW-1185">Reference proteome</keyword>
<dbReference type="Gene3D" id="2.60.120.200">
    <property type="match status" value="1"/>
</dbReference>
<dbReference type="AlphaFoldDB" id="A0A7C9RVW8"/>
<evidence type="ECO:0000259" key="2">
    <source>
        <dbReference type="Pfam" id="PF10633"/>
    </source>
</evidence>
<dbReference type="SUPFAM" id="SSF49899">
    <property type="entry name" value="Concanavalin A-like lectins/glucanases"/>
    <property type="match status" value="1"/>
</dbReference>
<dbReference type="InterPro" id="IPR013320">
    <property type="entry name" value="ConA-like_dom_sf"/>
</dbReference>
<dbReference type="Gene3D" id="2.160.20.10">
    <property type="entry name" value="Single-stranded right-handed beta-helix, Pectin lyase-like"/>
    <property type="match status" value="2"/>
</dbReference>
<dbReference type="InterPro" id="IPR018905">
    <property type="entry name" value="A-galactase_NEW3"/>
</dbReference>
<reference evidence="3 4" key="1">
    <citation type="submission" date="2020-03" db="EMBL/GenBank/DDBJ databases">
        <title>Isolation and identification of active actinomycetes.</title>
        <authorList>
            <person name="Sun X."/>
        </authorList>
    </citation>
    <scope>NUCLEOTIDE SEQUENCE [LARGE SCALE GENOMIC DNA]</scope>
    <source>
        <strain evidence="3 4">NEAU-D13</strain>
    </source>
</reference>
<dbReference type="InterPro" id="IPR012334">
    <property type="entry name" value="Pectin_lyas_fold"/>
</dbReference>
<feature type="domain" description="Alpha-galactosidase NEW3" evidence="2">
    <location>
        <begin position="620"/>
        <end position="677"/>
    </location>
</feature>
<proteinExistence type="predicted"/>
<dbReference type="InterPro" id="IPR011050">
    <property type="entry name" value="Pectin_lyase_fold/virulence"/>
</dbReference>
<dbReference type="EMBL" id="JAAMPJ010000009">
    <property type="protein sequence ID" value="NGY63083.1"/>
    <property type="molecule type" value="Genomic_DNA"/>
</dbReference>
<comment type="caution">
    <text evidence="3">The sequence shown here is derived from an EMBL/GenBank/DDBJ whole genome shotgun (WGS) entry which is preliminary data.</text>
</comment>
<name>A0A7C9RVW8_9PSEU</name>
<gene>
    <name evidence="3" type="ORF">G7043_29600</name>
</gene>
<evidence type="ECO:0000313" key="4">
    <source>
        <dbReference type="Proteomes" id="UP000481360"/>
    </source>
</evidence>
<dbReference type="RefSeq" id="WP_166051161.1">
    <property type="nucleotide sequence ID" value="NZ_JAAMPJ010000009.1"/>
</dbReference>
<dbReference type="Pfam" id="PF10633">
    <property type="entry name" value="NPCBM_assoc"/>
    <property type="match status" value="1"/>
</dbReference>
<feature type="region of interest" description="Disordered" evidence="1">
    <location>
        <begin position="645"/>
        <end position="666"/>
    </location>
</feature>
<dbReference type="Proteomes" id="UP000481360">
    <property type="component" value="Unassembled WGS sequence"/>
</dbReference>
<sequence>MAVVVGAGRYQLTTPLVFDSRDSGAAGRTVSWQAAPGARPVFTGARQVTGWTPSDLHNGVFAAKVGTGFASRQLYVNGKLAPRAQVSVASSAITLNAKGFVVNDPALAEQLRQVRDPSAMDFRAVLSFTDRYTPVASISGNQVTLAQPAWDNNTFGWDTVQSPFRPARFSLQNAPQFLSAGEWYLDGNAGVLHYKPAEGEDIRRSDVQLPRLESLLQVAGTLDKPVRNLEFTGLTFTGTSWLLPNSDNGYAPSQSGGVLSGVQPTRPADAFSTCGSGCRGYEGTRQNVRLISGAVQVSVATNVSLRDNTFTNLGSDALGIGNDAASNGSGVGLAAQDITITGNAFAHNAGGGIIIGGVGADAHHPSDVRMTNKNIVVTNNSVHDTAIDYLEQAGIFATYVNGLTIAHNEVYNQPYSGINVGWGWGMMDPGGSGTYAARGTYDHFPPYQTPTTLKDVRISQNYLYNVITLMNDGACIYTLSAMPGSLIDGNFCRDSTAPTSDYSFGVYLDEGSRFVNLTDNVFVRTRFALHTNAPRGASTGDLHDHTNYASADIAGSDLANAPRSSSTNVIALGTDLPPAASRIMYQSGLERPLRSSADPQRPPLGAAASAADPQLAANASTTITAPLSNFDTTSSLTSLTAAITGPTGWKTTTTTPSPGTLAPGATATPKWTVTAPSAFSSLKPQDFTIAVTYVSQGKRFTATRTVRIVPLSPVTSLSAYGNVPTRFGELNGTYTITNASSDIWGGPPQHDDQYGTIYAKQGAGQKATATVRVAEYDRPSIYTKAGLVFRNDLTAWGRSPGYVVLVNIPSMRATLQWDANGDGYLESGVSDPTAPATGPLHLKLVRDGSVYTGHWSSDGADWHRIGNPVTVPGVSATQDAGMIWTSHAATISGTATFDSFAMS</sequence>
<dbReference type="PANTHER" id="PTHR36453:SF1">
    <property type="entry name" value="RIGHT HANDED BETA HELIX DOMAIN-CONTAINING PROTEIN"/>
    <property type="match status" value="1"/>
</dbReference>
<protein>
    <submittedName>
        <fullName evidence="3">Right-handed parallel beta-helix repeat-containing protein</fullName>
    </submittedName>
</protein>